<evidence type="ECO:0000313" key="4">
    <source>
        <dbReference type="EMBL" id="OUS43513.1"/>
    </source>
</evidence>
<reference evidence="4" key="1">
    <citation type="submission" date="2017-04" db="EMBL/GenBank/DDBJ databases">
        <title>Population genomics of picophytoplankton unveils novel chromosome hypervariability.</title>
        <authorList>
            <consortium name="DOE Joint Genome Institute"/>
            <person name="Blanc-Mathieu R."/>
            <person name="Krasovec M."/>
            <person name="Hebrard M."/>
            <person name="Yau S."/>
            <person name="Desgranges E."/>
            <person name="Martin J."/>
            <person name="Schackwitz W."/>
            <person name="Kuo A."/>
            <person name="Salin G."/>
            <person name="Donnadieu C."/>
            <person name="Desdevises Y."/>
            <person name="Sanchez-Ferandin S."/>
            <person name="Moreau H."/>
            <person name="Rivals E."/>
            <person name="Grigoriev I.V."/>
            <person name="Grimsley N."/>
            <person name="Eyre-Walker A."/>
            <person name="Piganeau G."/>
        </authorList>
    </citation>
    <scope>NUCLEOTIDE SEQUENCE [LARGE SCALE GENOMIC DNA]</scope>
    <source>
        <strain evidence="4">RCC 1115</strain>
    </source>
</reference>
<accession>A0A1Y5I5Z3</accession>
<dbReference type="PROSITE" id="PS01129">
    <property type="entry name" value="PSI_RLU"/>
    <property type="match status" value="1"/>
</dbReference>
<dbReference type="Gene3D" id="3.30.2350.10">
    <property type="entry name" value="Pseudouridine synthase"/>
    <property type="match status" value="1"/>
</dbReference>
<dbReference type="InterPro" id="IPR050188">
    <property type="entry name" value="RluA_PseudoU_synthase"/>
</dbReference>
<comment type="catalytic activity">
    <reaction evidence="1">
        <text>a uridine in RNA = a pseudouridine in RNA</text>
        <dbReference type="Rhea" id="RHEA:48348"/>
        <dbReference type="Rhea" id="RHEA-COMP:12068"/>
        <dbReference type="Rhea" id="RHEA-COMP:12069"/>
        <dbReference type="ChEBI" id="CHEBI:65314"/>
        <dbReference type="ChEBI" id="CHEBI:65315"/>
    </reaction>
</comment>
<proteinExistence type="predicted"/>
<dbReference type="SUPFAM" id="SSF55120">
    <property type="entry name" value="Pseudouridine synthase"/>
    <property type="match status" value="1"/>
</dbReference>
<dbReference type="eggNOG" id="KOG1919">
    <property type="taxonomic scope" value="Eukaryota"/>
</dbReference>
<dbReference type="InterPro" id="IPR006224">
    <property type="entry name" value="PsdUridine_synth_RluA-like_CS"/>
</dbReference>
<feature type="compositionally biased region" description="Basic and acidic residues" evidence="2">
    <location>
        <begin position="10"/>
        <end position="33"/>
    </location>
</feature>
<dbReference type="AlphaFoldDB" id="A0A1Y5I5Z3"/>
<sequence>MSEAKRAKRATADADATTRTRTTRERSRRVGNDREHNAFDAVLEANDLFAHPPDAERDWLVDATVGIRTCAPYDFDFVCGVKARWAGERLCEMFAREFPMRPIEYYREAYRSGRLRLEENGRAAASSDGQNRETHEDGPILVGGQRVRHFIHRHEPPTIAEDVRVLSVTDDVVAVCKPATMPVHPTGQYRRNTVLALLASTRRDLGRLFPIHRLDKNVSGLLLLARSSKAANAMRQKMEAREMRKEYVARVKGSFNASDPTPVTIDEALGFDAKNRVALWREKPGTRDLDERALKSFKAASTKFVWLQDLPDGTSLVRCEPFTGRSHQIRAHLAIAGYAIANDVAYGGELLESARARAIQYACDVLVLSEERTLARDESLAIDYSVPRESREKNTAPCPHCPRVVHAGDLAIDLEAIWLHCVRYSGEGWEFECPQPDWASP</sequence>
<name>A0A1Y5I5Z3_OSTTA</name>
<evidence type="ECO:0000256" key="2">
    <source>
        <dbReference type="SAM" id="MobiDB-lite"/>
    </source>
</evidence>
<dbReference type="InterPro" id="IPR006145">
    <property type="entry name" value="PsdUridine_synth_RsuA/RluA"/>
</dbReference>
<dbReference type="GO" id="GO:0000455">
    <property type="term" value="P:enzyme-directed rRNA pseudouridine synthesis"/>
    <property type="evidence" value="ECO:0007669"/>
    <property type="project" value="TreeGrafter"/>
</dbReference>
<dbReference type="EMBL" id="KZ155831">
    <property type="protein sequence ID" value="OUS43513.1"/>
    <property type="molecule type" value="Genomic_DNA"/>
</dbReference>
<dbReference type="Pfam" id="PF00849">
    <property type="entry name" value="PseudoU_synth_2"/>
    <property type="match status" value="1"/>
</dbReference>
<dbReference type="GO" id="GO:0003723">
    <property type="term" value="F:RNA binding"/>
    <property type="evidence" value="ECO:0007669"/>
    <property type="project" value="InterPro"/>
</dbReference>
<feature type="region of interest" description="Disordered" evidence="2">
    <location>
        <begin position="1"/>
        <end position="33"/>
    </location>
</feature>
<feature type="domain" description="Pseudouridine synthase RsuA/RluA-like" evidence="3">
    <location>
        <begin position="171"/>
        <end position="334"/>
    </location>
</feature>
<dbReference type="PANTHER" id="PTHR21600:SF40">
    <property type="entry name" value="PSEUDOURIDYLATE SYNTHASE RPUSD2"/>
    <property type="match status" value="1"/>
</dbReference>
<protein>
    <submittedName>
        <fullName evidence="4">RNA pseudouridylate synthase</fullName>
    </submittedName>
</protein>
<gene>
    <name evidence="4" type="ORF">BE221DRAFT_207504</name>
</gene>
<evidence type="ECO:0000256" key="1">
    <source>
        <dbReference type="ARBA" id="ARBA00000073"/>
    </source>
</evidence>
<dbReference type="GO" id="GO:0009982">
    <property type="term" value="F:pseudouridine synthase activity"/>
    <property type="evidence" value="ECO:0007669"/>
    <property type="project" value="InterPro"/>
</dbReference>
<organism evidence="4">
    <name type="scientific">Ostreococcus tauri</name>
    <name type="common">Marine green alga</name>
    <dbReference type="NCBI Taxonomy" id="70448"/>
    <lineage>
        <taxon>Eukaryota</taxon>
        <taxon>Viridiplantae</taxon>
        <taxon>Chlorophyta</taxon>
        <taxon>Mamiellophyceae</taxon>
        <taxon>Mamiellales</taxon>
        <taxon>Bathycoccaceae</taxon>
        <taxon>Ostreococcus</taxon>
    </lineage>
</organism>
<dbReference type="Proteomes" id="UP000195557">
    <property type="component" value="Unassembled WGS sequence"/>
</dbReference>
<dbReference type="InterPro" id="IPR020103">
    <property type="entry name" value="PsdUridine_synth_cat_dom_sf"/>
</dbReference>
<dbReference type="PANTHER" id="PTHR21600">
    <property type="entry name" value="MITOCHONDRIAL RNA PSEUDOURIDINE SYNTHASE"/>
    <property type="match status" value="1"/>
</dbReference>
<evidence type="ECO:0000259" key="3">
    <source>
        <dbReference type="Pfam" id="PF00849"/>
    </source>
</evidence>